<dbReference type="InterPro" id="IPR036691">
    <property type="entry name" value="Endo/exonu/phosph_ase_sf"/>
</dbReference>
<organism evidence="2 3">
    <name type="scientific">Trachymyrmex cornetzi</name>
    <dbReference type="NCBI Taxonomy" id="471704"/>
    <lineage>
        <taxon>Eukaryota</taxon>
        <taxon>Metazoa</taxon>
        <taxon>Ecdysozoa</taxon>
        <taxon>Arthropoda</taxon>
        <taxon>Hexapoda</taxon>
        <taxon>Insecta</taxon>
        <taxon>Pterygota</taxon>
        <taxon>Neoptera</taxon>
        <taxon>Endopterygota</taxon>
        <taxon>Hymenoptera</taxon>
        <taxon>Apocrita</taxon>
        <taxon>Aculeata</taxon>
        <taxon>Formicoidea</taxon>
        <taxon>Formicidae</taxon>
        <taxon>Myrmicinae</taxon>
        <taxon>Trachymyrmex</taxon>
    </lineage>
</organism>
<evidence type="ECO:0000313" key="2">
    <source>
        <dbReference type="EMBL" id="KYN22290.1"/>
    </source>
</evidence>
<reference evidence="2 3" key="1">
    <citation type="submission" date="2015-09" db="EMBL/GenBank/DDBJ databases">
        <title>Trachymyrmex cornetzi WGS genome.</title>
        <authorList>
            <person name="Nygaard S."/>
            <person name="Hu H."/>
            <person name="Boomsma J."/>
            <person name="Zhang G."/>
        </authorList>
    </citation>
    <scope>NUCLEOTIDE SEQUENCE [LARGE SCALE GENOMIC DNA]</scope>
    <source>
        <strain evidence="2">Tcor2-1</strain>
        <tissue evidence="2">Whole body</tissue>
    </source>
</reference>
<sequence length="150" mass="17325">MGNTVSIRWGDMVVVETYLSPSMNMKNFEEALDELERWIPQVQDKPTFVIGDFNDKTHMWQSRTTDLRGIQVAEWASRLGMYCLNHGGKNTCVRVNGKSIIDMTFANPLAASRVTHWTVSDKETKSDHRYIEITIRSTRMQEVTHKVSSW</sequence>
<protein>
    <recommendedName>
        <fullName evidence="1">Endonuclease/exonuclease/phosphatase domain-containing protein</fullName>
    </recommendedName>
</protein>
<dbReference type="GO" id="GO:0003824">
    <property type="term" value="F:catalytic activity"/>
    <property type="evidence" value="ECO:0007669"/>
    <property type="project" value="InterPro"/>
</dbReference>
<dbReference type="Pfam" id="PF14529">
    <property type="entry name" value="Exo_endo_phos_2"/>
    <property type="match status" value="1"/>
</dbReference>
<evidence type="ECO:0000313" key="3">
    <source>
        <dbReference type="Proteomes" id="UP000078492"/>
    </source>
</evidence>
<dbReference type="Gene3D" id="3.60.10.10">
    <property type="entry name" value="Endonuclease/exonuclease/phosphatase"/>
    <property type="match status" value="1"/>
</dbReference>
<dbReference type="AlphaFoldDB" id="A0A151JB29"/>
<dbReference type="InterPro" id="IPR005135">
    <property type="entry name" value="Endo/exonuclease/phosphatase"/>
</dbReference>
<gene>
    <name evidence="2" type="ORF">ALC57_05326</name>
</gene>
<keyword evidence="3" id="KW-1185">Reference proteome</keyword>
<accession>A0A151JB29</accession>
<feature type="domain" description="Endonuclease/exonuclease/phosphatase" evidence="1">
    <location>
        <begin position="13"/>
        <end position="131"/>
    </location>
</feature>
<dbReference type="SUPFAM" id="SSF56219">
    <property type="entry name" value="DNase I-like"/>
    <property type="match status" value="1"/>
</dbReference>
<dbReference type="Proteomes" id="UP000078492">
    <property type="component" value="Unassembled WGS sequence"/>
</dbReference>
<dbReference type="EMBL" id="KQ979195">
    <property type="protein sequence ID" value="KYN22290.1"/>
    <property type="molecule type" value="Genomic_DNA"/>
</dbReference>
<proteinExistence type="predicted"/>
<name>A0A151JB29_9HYME</name>
<evidence type="ECO:0000259" key="1">
    <source>
        <dbReference type="Pfam" id="PF14529"/>
    </source>
</evidence>